<feature type="domain" description="YtkA-like" evidence="1">
    <location>
        <begin position="36"/>
        <end position="122"/>
    </location>
</feature>
<evidence type="ECO:0000313" key="3">
    <source>
        <dbReference type="Proteomes" id="UP001205185"/>
    </source>
</evidence>
<keyword evidence="3" id="KW-1185">Reference proteome</keyword>
<dbReference type="RefSeq" id="WP_253888225.1">
    <property type="nucleotide sequence ID" value="NZ_BAAAVB010000027.1"/>
</dbReference>
<proteinExistence type="predicted"/>
<dbReference type="Pfam" id="PF13115">
    <property type="entry name" value="YtkA"/>
    <property type="match status" value="1"/>
</dbReference>
<dbReference type="Proteomes" id="UP001205185">
    <property type="component" value="Unassembled WGS sequence"/>
</dbReference>
<accession>A0ABT1IF40</accession>
<gene>
    <name evidence="2" type="ORF">LV75_003784</name>
</gene>
<evidence type="ECO:0000313" key="2">
    <source>
        <dbReference type="EMBL" id="MCP2271270.1"/>
    </source>
</evidence>
<comment type="caution">
    <text evidence="2">The sequence shown here is derived from an EMBL/GenBank/DDBJ whole genome shotgun (WGS) entry which is preliminary data.</text>
</comment>
<name>A0ABT1IF40_9PSEU</name>
<protein>
    <submittedName>
        <fullName evidence="2">YtkA-like</fullName>
    </submittedName>
</protein>
<reference evidence="2 3" key="1">
    <citation type="submission" date="2022-06" db="EMBL/GenBank/DDBJ databases">
        <title>Genomic Encyclopedia of Archaeal and Bacterial Type Strains, Phase II (KMG-II): from individual species to whole genera.</title>
        <authorList>
            <person name="Goeker M."/>
        </authorList>
    </citation>
    <scope>NUCLEOTIDE SEQUENCE [LARGE SCALE GENOMIC DNA]</scope>
    <source>
        <strain evidence="2 3">DSM 44255</strain>
    </source>
</reference>
<dbReference type="InterPro" id="IPR032693">
    <property type="entry name" value="YtkA-like_dom"/>
</dbReference>
<evidence type="ECO:0000259" key="1">
    <source>
        <dbReference type="Pfam" id="PF13115"/>
    </source>
</evidence>
<organism evidence="2 3">
    <name type="scientific">Actinokineospora diospyrosa</name>
    <dbReference type="NCBI Taxonomy" id="103728"/>
    <lineage>
        <taxon>Bacteria</taxon>
        <taxon>Bacillati</taxon>
        <taxon>Actinomycetota</taxon>
        <taxon>Actinomycetes</taxon>
        <taxon>Pseudonocardiales</taxon>
        <taxon>Pseudonocardiaceae</taxon>
        <taxon>Actinokineospora</taxon>
    </lineage>
</organism>
<dbReference type="EMBL" id="JAMTCO010000009">
    <property type="protein sequence ID" value="MCP2271270.1"/>
    <property type="molecule type" value="Genomic_DNA"/>
</dbReference>
<sequence>MTRLGKSVLTVVVALLAGALIIWWVAPGDDTVDLHAGTTSYSVRLSVTDPAVGTNTVDVEVADLSGTLIAADEVILEPVMVDMGHALTPTALTPTAAKAGQPGHYRAERIDLPMTGPWELTVTIRHRNTTERAVFSLVV</sequence>